<organism evidence="1 2">
    <name type="scientific">Vigna mungo</name>
    <name type="common">Black gram</name>
    <name type="synonym">Phaseolus mungo</name>
    <dbReference type="NCBI Taxonomy" id="3915"/>
    <lineage>
        <taxon>Eukaryota</taxon>
        <taxon>Viridiplantae</taxon>
        <taxon>Streptophyta</taxon>
        <taxon>Embryophyta</taxon>
        <taxon>Tracheophyta</taxon>
        <taxon>Spermatophyta</taxon>
        <taxon>Magnoliopsida</taxon>
        <taxon>eudicotyledons</taxon>
        <taxon>Gunneridae</taxon>
        <taxon>Pentapetalae</taxon>
        <taxon>rosids</taxon>
        <taxon>fabids</taxon>
        <taxon>Fabales</taxon>
        <taxon>Fabaceae</taxon>
        <taxon>Papilionoideae</taxon>
        <taxon>50 kb inversion clade</taxon>
        <taxon>NPAAA clade</taxon>
        <taxon>indigoferoid/millettioid clade</taxon>
        <taxon>Phaseoleae</taxon>
        <taxon>Vigna</taxon>
    </lineage>
</organism>
<dbReference type="AlphaFoldDB" id="A0AAQ3S6N4"/>
<protein>
    <submittedName>
        <fullName evidence="1">Uncharacterized protein</fullName>
    </submittedName>
</protein>
<proteinExistence type="predicted"/>
<dbReference type="Proteomes" id="UP001374535">
    <property type="component" value="Chromosome 2"/>
</dbReference>
<evidence type="ECO:0000313" key="1">
    <source>
        <dbReference type="EMBL" id="WVZ18348.1"/>
    </source>
</evidence>
<reference evidence="1 2" key="1">
    <citation type="journal article" date="2023" name="Life. Sci Alliance">
        <title>Evolutionary insights into 3D genome organization and epigenetic landscape of Vigna mungo.</title>
        <authorList>
            <person name="Junaid A."/>
            <person name="Singh B."/>
            <person name="Bhatia S."/>
        </authorList>
    </citation>
    <scope>NUCLEOTIDE SEQUENCE [LARGE SCALE GENOMIC DNA]</scope>
    <source>
        <strain evidence="1">Urdbean</strain>
    </source>
</reference>
<dbReference type="PANTHER" id="PTHR35478:SF1">
    <property type="entry name" value="ZINC FINGER FYVE DOMAIN-CONTAINING PROTEIN 26"/>
    <property type="match status" value="1"/>
</dbReference>
<gene>
    <name evidence="1" type="ORF">V8G54_005670</name>
</gene>
<dbReference type="EMBL" id="CP144699">
    <property type="protein sequence ID" value="WVZ18348.1"/>
    <property type="molecule type" value="Genomic_DNA"/>
</dbReference>
<evidence type="ECO:0000313" key="2">
    <source>
        <dbReference type="Proteomes" id="UP001374535"/>
    </source>
</evidence>
<dbReference type="PANTHER" id="PTHR35478">
    <property type="entry name" value="ZINC FINGER FYVE DOMAIN PROTEIN"/>
    <property type="match status" value="1"/>
</dbReference>
<name>A0AAQ3S6N4_VIGMU</name>
<sequence length="142" mass="16247">MNLNLFFLVCRFPTLNRWIQMQTNLHRVSEFAVTANQTADDSNLEARTSVKRVRELDTETESDADDIVSSIPGALSDLSSHGIEASDFWLDSSKSEGSQLDTTVFLSFDWDNEQPYERAVERYYSSNCCANYSYFQVPLHLN</sequence>
<keyword evidence="2" id="KW-1185">Reference proteome</keyword>
<accession>A0AAQ3S6N4</accession>